<reference evidence="2" key="1">
    <citation type="journal article" date="2021" name="Proc. Natl. Acad. Sci. U.S.A.">
        <title>A Catalog of Tens of Thousands of Viruses from Human Metagenomes Reveals Hidden Associations with Chronic Diseases.</title>
        <authorList>
            <person name="Tisza M.J."/>
            <person name="Buck C.B."/>
        </authorList>
    </citation>
    <scope>NUCLEOTIDE SEQUENCE</scope>
    <source>
        <strain evidence="2">Ct0uL16</strain>
    </source>
</reference>
<keyword evidence="1" id="KW-0472">Membrane</keyword>
<keyword evidence="1" id="KW-0812">Transmembrane</keyword>
<dbReference type="EMBL" id="BK015578">
    <property type="protein sequence ID" value="DAE14253.1"/>
    <property type="molecule type" value="Genomic_DNA"/>
</dbReference>
<organism evidence="2">
    <name type="scientific">Siphoviridae sp. ct0uL16</name>
    <dbReference type="NCBI Taxonomy" id="2825299"/>
    <lineage>
        <taxon>Viruses</taxon>
        <taxon>Duplodnaviria</taxon>
        <taxon>Heunggongvirae</taxon>
        <taxon>Uroviricota</taxon>
        <taxon>Caudoviricetes</taxon>
    </lineage>
</organism>
<keyword evidence="1" id="KW-1133">Transmembrane helix</keyword>
<proteinExistence type="predicted"/>
<protein>
    <submittedName>
        <fullName evidence="2">Uncharacterized protein</fullName>
    </submittedName>
</protein>
<name>A0A8S5Q6C5_9CAUD</name>
<evidence type="ECO:0000256" key="1">
    <source>
        <dbReference type="SAM" id="Phobius"/>
    </source>
</evidence>
<feature type="transmembrane region" description="Helical" evidence="1">
    <location>
        <begin position="12"/>
        <end position="29"/>
    </location>
</feature>
<evidence type="ECO:0000313" key="2">
    <source>
        <dbReference type="EMBL" id="DAE14253.1"/>
    </source>
</evidence>
<accession>A0A8S5Q6C5</accession>
<sequence>MEYVLKGFSRAIGQGFAFYVLLPLWYAIIKISDFLKGNK</sequence>